<dbReference type="InterPro" id="IPR042177">
    <property type="entry name" value="Cell/Rod_1"/>
</dbReference>
<dbReference type="AlphaFoldDB" id="A0A0R1LUC8"/>
<evidence type="ECO:0000256" key="1">
    <source>
        <dbReference type="ARBA" id="ARBA00009369"/>
    </source>
</evidence>
<dbReference type="Proteomes" id="UP000051160">
    <property type="component" value="Unassembled WGS sequence"/>
</dbReference>
<evidence type="ECO:0000259" key="6">
    <source>
        <dbReference type="Pfam" id="PF04085"/>
    </source>
</evidence>
<comment type="caution">
    <text evidence="7">The sequence shown here is derived from an EMBL/GenBank/DDBJ whole genome shotgun (WGS) entry which is preliminary data.</text>
</comment>
<dbReference type="PANTHER" id="PTHR34138:SF1">
    <property type="entry name" value="CELL SHAPE-DETERMINING PROTEIN MREC"/>
    <property type="match status" value="1"/>
</dbReference>
<evidence type="ECO:0000313" key="8">
    <source>
        <dbReference type="Proteomes" id="UP000051160"/>
    </source>
</evidence>
<name>A0A0R1LUC8_9LACO</name>
<sequence>MNKFFSNRRLVIVIVCLIVSFGLMSVSVAIRNKRSTPPLIQQFGNDVVGLVNRVVAWPVNGVKGSVTAVSDLLNTYQENQRLKSQIQELAQTKVHDQALTQQNTKLKKELKLSHTLTDYTAVNATVIARTPSSWQDQVIIDKGSAAGIKKNMPVLSGSGLVGRVSEVNRTNSKIELLSNSSESANRFAVQITNKSGSTVNGIVTGFDSNKNRIEMGNITSKTKIEKGDKVMTSGLGGIMPAGLLVGTVTATGTDNYGLASKVTIKPAADISNLSYVTVAVRQSQTTN</sequence>
<dbReference type="InterPro" id="IPR007221">
    <property type="entry name" value="MreC"/>
</dbReference>
<accession>A0A0R1LUC8</accession>
<dbReference type="Pfam" id="PF04085">
    <property type="entry name" value="MreC"/>
    <property type="match status" value="1"/>
</dbReference>
<evidence type="ECO:0000313" key="7">
    <source>
        <dbReference type="EMBL" id="KRK99413.1"/>
    </source>
</evidence>
<evidence type="ECO:0000256" key="2">
    <source>
        <dbReference type="ARBA" id="ARBA00013855"/>
    </source>
</evidence>
<keyword evidence="8" id="KW-1185">Reference proteome</keyword>
<evidence type="ECO:0000256" key="4">
    <source>
        <dbReference type="ARBA" id="ARBA00032089"/>
    </source>
</evidence>
<protein>
    <recommendedName>
        <fullName evidence="2 5">Cell shape-determining protein MreC</fullName>
    </recommendedName>
    <alternativeName>
        <fullName evidence="4 5">Cell shape protein MreC</fullName>
    </alternativeName>
</protein>
<evidence type="ECO:0000256" key="3">
    <source>
        <dbReference type="ARBA" id="ARBA00022960"/>
    </source>
</evidence>
<dbReference type="InterPro" id="IPR042175">
    <property type="entry name" value="Cell/Rod_MreC_2"/>
</dbReference>
<evidence type="ECO:0000256" key="5">
    <source>
        <dbReference type="PIRNR" id="PIRNR038471"/>
    </source>
</evidence>
<feature type="domain" description="Rod shape-determining protein MreC beta-barrel core" evidence="6">
    <location>
        <begin position="126"/>
        <end position="279"/>
    </location>
</feature>
<dbReference type="PANTHER" id="PTHR34138">
    <property type="entry name" value="CELL SHAPE-DETERMINING PROTEIN MREC"/>
    <property type="match status" value="1"/>
</dbReference>
<comment type="similarity">
    <text evidence="1 5">Belongs to the MreC family.</text>
</comment>
<keyword evidence="3 5" id="KW-0133">Cell shape</keyword>
<dbReference type="OrthoDB" id="9792313at2"/>
<dbReference type="PATRIC" id="fig|1423776.4.peg.2260"/>
<dbReference type="Gene3D" id="2.40.10.340">
    <property type="entry name" value="Rod shape-determining protein MreC, domain 1"/>
    <property type="match status" value="1"/>
</dbReference>
<dbReference type="GO" id="GO:0008360">
    <property type="term" value="P:regulation of cell shape"/>
    <property type="evidence" value="ECO:0007669"/>
    <property type="project" value="UniProtKB-KW"/>
</dbReference>
<dbReference type="RefSeq" id="WP_056946428.1">
    <property type="nucleotide sequence ID" value="NZ_AZEE01000010.1"/>
</dbReference>
<dbReference type="InterPro" id="IPR055342">
    <property type="entry name" value="MreC_beta-barrel_core"/>
</dbReference>
<gene>
    <name evidence="7" type="ORF">FD04_GL002230</name>
</gene>
<proteinExistence type="inferred from homology"/>
<dbReference type="NCBIfam" id="TIGR00219">
    <property type="entry name" value="mreC"/>
    <property type="match status" value="1"/>
</dbReference>
<dbReference type="GO" id="GO:0005886">
    <property type="term" value="C:plasma membrane"/>
    <property type="evidence" value="ECO:0007669"/>
    <property type="project" value="TreeGrafter"/>
</dbReference>
<comment type="function">
    <text evidence="5">Involved in formation and maintenance of cell shape.</text>
</comment>
<dbReference type="EMBL" id="AZEE01000010">
    <property type="protein sequence ID" value="KRK99413.1"/>
    <property type="molecule type" value="Genomic_DNA"/>
</dbReference>
<organism evidence="7 8">
    <name type="scientific">Secundilactobacillus odoratitofui DSM 19909 = JCM 15043</name>
    <dbReference type="NCBI Taxonomy" id="1423776"/>
    <lineage>
        <taxon>Bacteria</taxon>
        <taxon>Bacillati</taxon>
        <taxon>Bacillota</taxon>
        <taxon>Bacilli</taxon>
        <taxon>Lactobacillales</taxon>
        <taxon>Lactobacillaceae</taxon>
        <taxon>Secundilactobacillus</taxon>
    </lineage>
</organism>
<dbReference type="Gene3D" id="2.40.10.350">
    <property type="entry name" value="Rod shape-determining protein MreC, domain 2"/>
    <property type="match status" value="1"/>
</dbReference>
<dbReference type="PIRSF" id="PIRSF038471">
    <property type="entry name" value="MreC"/>
    <property type="match status" value="1"/>
</dbReference>
<dbReference type="STRING" id="1423776.FD04_GL002230"/>
<reference evidence="7 8" key="1">
    <citation type="journal article" date="2015" name="Genome Announc.">
        <title>Expanding the biotechnology potential of lactobacilli through comparative genomics of 213 strains and associated genera.</title>
        <authorList>
            <person name="Sun Z."/>
            <person name="Harris H.M."/>
            <person name="McCann A."/>
            <person name="Guo C."/>
            <person name="Argimon S."/>
            <person name="Zhang W."/>
            <person name="Yang X."/>
            <person name="Jeffery I.B."/>
            <person name="Cooney J.C."/>
            <person name="Kagawa T.F."/>
            <person name="Liu W."/>
            <person name="Song Y."/>
            <person name="Salvetti E."/>
            <person name="Wrobel A."/>
            <person name="Rasinkangas P."/>
            <person name="Parkhill J."/>
            <person name="Rea M.C."/>
            <person name="O'Sullivan O."/>
            <person name="Ritari J."/>
            <person name="Douillard F.P."/>
            <person name="Paul Ross R."/>
            <person name="Yang R."/>
            <person name="Briner A.E."/>
            <person name="Felis G.E."/>
            <person name="de Vos W.M."/>
            <person name="Barrangou R."/>
            <person name="Klaenhammer T.R."/>
            <person name="Caufield P.W."/>
            <person name="Cui Y."/>
            <person name="Zhang H."/>
            <person name="O'Toole P.W."/>
        </authorList>
    </citation>
    <scope>NUCLEOTIDE SEQUENCE [LARGE SCALE GENOMIC DNA]</scope>
    <source>
        <strain evidence="7 8">DSM 19909</strain>
    </source>
</reference>